<organism evidence="17 18">
    <name type="scientific">Radiobacillus deserti</name>
    <dbReference type="NCBI Taxonomy" id="2594883"/>
    <lineage>
        <taxon>Bacteria</taxon>
        <taxon>Bacillati</taxon>
        <taxon>Bacillota</taxon>
        <taxon>Bacilli</taxon>
        <taxon>Bacillales</taxon>
        <taxon>Bacillaceae</taxon>
        <taxon>Radiobacillus</taxon>
    </lineage>
</organism>
<dbReference type="Gene3D" id="3.30.450.20">
    <property type="entry name" value="PAS domain"/>
    <property type="match status" value="1"/>
</dbReference>
<evidence type="ECO:0000256" key="11">
    <source>
        <dbReference type="ARBA" id="ARBA00023012"/>
    </source>
</evidence>
<dbReference type="InterPro" id="IPR035965">
    <property type="entry name" value="PAS-like_dom_sf"/>
</dbReference>
<feature type="domain" description="HAMP" evidence="16">
    <location>
        <begin position="59"/>
        <end position="111"/>
    </location>
</feature>
<dbReference type="Gene3D" id="1.10.287.130">
    <property type="match status" value="1"/>
</dbReference>
<comment type="subcellular location">
    <subcellularLocation>
        <location evidence="3">Cell membrane</location>
        <topology evidence="3">Multi-pass membrane protein</topology>
    </subcellularLocation>
    <subcellularLocation>
        <location evidence="2">Membrane raft</location>
        <topology evidence="2">Multi-pass membrane protein</topology>
    </subcellularLocation>
</comment>
<keyword evidence="10" id="KW-0067">ATP-binding</keyword>
<dbReference type="KEGG" id="aqt:FN924_11935"/>
<dbReference type="SUPFAM" id="SSF47384">
    <property type="entry name" value="Homodimeric domain of signal transducing histidine kinase"/>
    <property type="match status" value="1"/>
</dbReference>
<dbReference type="CDD" id="cd00130">
    <property type="entry name" value="PAS"/>
    <property type="match status" value="1"/>
</dbReference>
<dbReference type="GO" id="GO:0004721">
    <property type="term" value="F:phosphoprotein phosphatase activity"/>
    <property type="evidence" value="ECO:0007669"/>
    <property type="project" value="TreeGrafter"/>
</dbReference>
<keyword evidence="9" id="KW-0418">Kinase</keyword>
<evidence type="ECO:0000256" key="10">
    <source>
        <dbReference type="ARBA" id="ARBA00022840"/>
    </source>
</evidence>
<dbReference type="FunFam" id="3.30.565.10:FF:000023">
    <property type="entry name" value="PAS domain-containing sensor histidine kinase"/>
    <property type="match status" value="1"/>
</dbReference>
<evidence type="ECO:0000256" key="6">
    <source>
        <dbReference type="ARBA" id="ARBA00022553"/>
    </source>
</evidence>
<dbReference type="SMART" id="SM00091">
    <property type="entry name" value="PAS"/>
    <property type="match status" value="1"/>
</dbReference>
<dbReference type="InterPro" id="IPR004358">
    <property type="entry name" value="Sig_transdc_His_kin-like_C"/>
</dbReference>
<feature type="domain" description="Histidine kinase" evidence="14">
    <location>
        <begin position="241"/>
        <end position="456"/>
    </location>
</feature>
<dbReference type="OrthoDB" id="9813151at2"/>
<evidence type="ECO:0000256" key="4">
    <source>
        <dbReference type="ARBA" id="ARBA00012438"/>
    </source>
</evidence>
<dbReference type="Pfam" id="PF00512">
    <property type="entry name" value="HisKA"/>
    <property type="match status" value="1"/>
</dbReference>
<dbReference type="GO" id="GO:0000155">
    <property type="term" value="F:phosphorelay sensor kinase activity"/>
    <property type="evidence" value="ECO:0007669"/>
    <property type="project" value="InterPro"/>
</dbReference>
<dbReference type="PRINTS" id="PR00344">
    <property type="entry name" value="BCTRLSENSOR"/>
</dbReference>
<dbReference type="AlphaFoldDB" id="A0A516KHI0"/>
<evidence type="ECO:0000256" key="8">
    <source>
        <dbReference type="ARBA" id="ARBA00022741"/>
    </source>
</evidence>
<dbReference type="PROSITE" id="PS50109">
    <property type="entry name" value="HIS_KIN"/>
    <property type="match status" value="1"/>
</dbReference>
<evidence type="ECO:0000313" key="17">
    <source>
        <dbReference type="EMBL" id="QDP40834.1"/>
    </source>
</evidence>
<gene>
    <name evidence="17" type="ORF">FN924_11935</name>
</gene>
<dbReference type="FunFam" id="1.10.287.130:FF:000001">
    <property type="entry name" value="Two-component sensor histidine kinase"/>
    <property type="match status" value="1"/>
</dbReference>
<dbReference type="EC" id="2.7.13.3" evidence="4"/>
<evidence type="ECO:0000259" key="16">
    <source>
        <dbReference type="PROSITE" id="PS50885"/>
    </source>
</evidence>
<dbReference type="InterPro" id="IPR003594">
    <property type="entry name" value="HATPase_dom"/>
</dbReference>
<dbReference type="InterPro" id="IPR005467">
    <property type="entry name" value="His_kinase_dom"/>
</dbReference>
<reference evidence="17 18" key="1">
    <citation type="submission" date="2019-07" db="EMBL/GenBank/DDBJ databases">
        <authorList>
            <person name="Li J."/>
        </authorList>
    </citation>
    <scope>NUCLEOTIDE SEQUENCE [LARGE SCALE GENOMIC DNA]</scope>
    <source>
        <strain evidence="17 18">TKL69</strain>
    </source>
</reference>
<evidence type="ECO:0000259" key="15">
    <source>
        <dbReference type="PROSITE" id="PS50112"/>
    </source>
</evidence>
<dbReference type="PANTHER" id="PTHR45453:SF1">
    <property type="entry name" value="PHOSPHATE REGULON SENSOR PROTEIN PHOR"/>
    <property type="match status" value="1"/>
</dbReference>
<proteinExistence type="predicted"/>
<evidence type="ECO:0000256" key="9">
    <source>
        <dbReference type="ARBA" id="ARBA00022777"/>
    </source>
</evidence>
<evidence type="ECO:0000256" key="12">
    <source>
        <dbReference type="ARBA" id="ARBA00023136"/>
    </source>
</evidence>
<evidence type="ECO:0000256" key="5">
    <source>
        <dbReference type="ARBA" id="ARBA00022475"/>
    </source>
</evidence>
<dbReference type="SMART" id="SM00387">
    <property type="entry name" value="HATPase_c"/>
    <property type="match status" value="1"/>
</dbReference>
<dbReference type="PROSITE" id="PS50885">
    <property type="entry name" value="HAMP"/>
    <property type="match status" value="1"/>
</dbReference>
<dbReference type="NCBIfam" id="TIGR00229">
    <property type="entry name" value="sensory_box"/>
    <property type="match status" value="1"/>
</dbReference>
<keyword evidence="7" id="KW-0808">Transferase</keyword>
<dbReference type="CDD" id="cd00075">
    <property type="entry name" value="HATPase"/>
    <property type="match status" value="1"/>
</dbReference>
<dbReference type="RefSeq" id="WP_143894770.1">
    <property type="nucleotide sequence ID" value="NZ_CP041666.1"/>
</dbReference>
<dbReference type="Gene3D" id="3.30.565.10">
    <property type="entry name" value="Histidine kinase-like ATPase, C-terminal domain"/>
    <property type="match status" value="1"/>
</dbReference>
<dbReference type="Pfam" id="PF00989">
    <property type="entry name" value="PAS"/>
    <property type="match status" value="1"/>
</dbReference>
<dbReference type="EMBL" id="CP041666">
    <property type="protein sequence ID" value="QDP40834.1"/>
    <property type="molecule type" value="Genomic_DNA"/>
</dbReference>
<dbReference type="PANTHER" id="PTHR45453">
    <property type="entry name" value="PHOSPHATE REGULON SENSOR PROTEIN PHOR"/>
    <property type="match status" value="1"/>
</dbReference>
<evidence type="ECO:0000313" key="18">
    <source>
        <dbReference type="Proteomes" id="UP000315215"/>
    </source>
</evidence>
<dbReference type="InterPro" id="IPR050351">
    <property type="entry name" value="BphY/WalK/GraS-like"/>
</dbReference>
<dbReference type="GO" id="GO:0045121">
    <property type="term" value="C:membrane raft"/>
    <property type="evidence" value="ECO:0007669"/>
    <property type="project" value="UniProtKB-SubCell"/>
</dbReference>
<protein>
    <recommendedName>
        <fullName evidence="4">histidine kinase</fullName>
        <ecNumber evidence="4">2.7.13.3</ecNumber>
    </recommendedName>
</protein>
<evidence type="ECO:0000256" key="1">
    <source>
        <dbReference type="ARBA" id="ARBA00000085"/>
    </source>
</evidence>
<keyword evidence="6" id="KW-0597">Phosphoprotein</keyword>
<accession>A0A516KHI0</accession>
<dbReference type="InterPro" id="IPR003660">
    <property type="entry name" value="HAMP_dom"/>
</dbReference>
<dbReference type="NCBIfam" id="NF046044">
    <property type="entry name" value="PnpS"/>
    <property type="match status" value="1"/>
</dbReference>
<dbReference type="GO" id="GO:0006355">
    <property type="term" value="P:regulation of DNA-templated transcription"/>
    <property type="evidence" value="ECO:0007669"/>
    <property type="project" value="InterPro"/>
</dbReference>
<dbReference type="SUPFAM" id="SSF55785">
    <property type="entry name" value="PYP-like sensor domain (PAS domain)"/>
    <property type="match status" value="1"/>
</dbReference>
<dbReference type="GO" id="GO:0016036">
    <property type="term" value="P:cellular response to phosphate starvation"/>
    <property type="evidence" value="ECO:0007669"/>
    <property type="project" value="TreeGrafter"/>
</dbReference>
<keyword evidence="11" id="KW-0902">Two-component regulatory system</keyword>
<feature type="transmembrane region" description="Helical" evidence="13">
    <location>
        <begin position="9"/>
        <end position="31"/>
    </location>
</feature>
<sequence>MFEKNLRPFFLYIIIVVVVMVGISSIILPIVEGYQRIIVMITIAGSAVIFFFLMYHIFDKYIKPVRSAAQVSEQLANGNYRARTYESFFGDAGKLTASINVLARNLQEMSLQEKMQENQLRTVIDNMESGLLLIDDKGYVHLVNRKFLSIFGGKKQDYFGYLYYEVVKQEVVHRVVQEAFLYEEMIKNSFTTSIEIQQKYIEIVGAPVVNDANELRGAVLVFHDITELKKLEQMRKDFVANVSHELKTPITSIRGFAETLLDGAMDNDELRMQFLSIILKESERLQTLIHDLLELSKLDKADIKVQREQIEIKQLVEEIIPLAEQQAKDKRIELSFDFDQDTSIRGDSDRLKQVFINLINNALNYTSSGGSVKVKVANRGEWLDISVSDTGMGIPKEAVPRIFERFYRVDKARSRNTGGTGLGLAIVKHIVELHDGKIHVDSEVGKGTTFKLSFPK</sequence>
<dbReference type="Pfam" id="PF02518">
    <property type="entry name" value="HATPase_c"/>
    <property type="match status" value="1"/>
</dbReference>
<dbReference type="Gene3D" id="6.10.340.10">
    <property type="match status" value="1"/>
</dbReference>
<dbReference type="InterPro" id="IPR013767">
    <property type="entry name" value="PAS_fold"/>
</dbReference>
<evidence type="ECO:0000256" key="2">
    <source>
        <dbReference type="ARBA" id="ARBA00004314"/>
    </source>
</evidence>
<keyword evidence="13" id="KW-1133">Transmembrane helix</keyword>
<dbReference type="PROSITE" id="PS50112">
    <property type="entry name" value="PAS"/>
    <property type="match status" value="1"/>
</dbReference>
<keyword evidence="12 13" id="KW-0472">Membrane</keyword>
<keyword evidence="13" id="KW-0812">Transmembrane</keyword>
<dbReference type="InterPro" id="IPR036097">
    <property type="entry name" value="HisK_dim/P_sf"/>
</dbReference>
<dbReference type="Proteomes" id="UP000315215">
    <property type="component" value="Chromosome"/>
</dbReference>
<dbReference type="GO" id="GO:0005886">
    <property type="term" value="C:plasma membrane"/>
    <property type="evidence" value="ECO:0007669"/>
    <property type="project" value="UniProtKB-SubCell"/>
</dbReference>
<dbReference type="SUPFAM" id="SSF55874">
    <property type="entry name" value="ATPase domain of HSP90 chaperone/DNA topoisomerase II/histidine kinase"/>
    <property type="match status" value="1"/>
</dbReference>
<dbReference type="InterPro" id="IPR000014">
    <property type="entry name" value="PAS"/>
</dbReference>
<feature type="transmembrane region" description="Helical" evidence="13">
    <location>
        <begin position="37"/>
        <end position="58"/>
    </location>
</feature>
<keyword evidence="8" id="KW-0547">Nucleotide-binding</keyword>
<keyword evidence="18" id="KW-1185">Reference proteome</keyword>
<dbReference type="SMART" id="SM00388">
    <property type="entry name" value="HisKA"/>
    <property type="match status" value="1"/>
</dbReference>
<evidence type="ECO:0000256" key="7">
    <source>
        <dbReference type="ARBA" id="ARBA00022679"/>
    </source>
</evidence>
<dbReference type="InterPro" id="IPR036890">
    <property type="entry name" value="HATPase_C_sf"/>
</dbReference>
<dbReference type="InterPro" id="IPR003661">
    <property type="entry name" value="HisK_dim/P_dom"/>
</dbReference>
<name>A0A516KHI0_9BACI</name>
<keyword evidence="5" id="KW-1003">Cell membrane</keyword>
<comment type="catalytic activity">
    <reaction evidence="1">
        <text>ATP + protein L-histidine = ADP + protein N-phospho-L-histidine.</text>
        <dbReference type="EC" id="2.7.13.3"/>
    </reaction>
</comment>
<evidence type="ECO:0000259" key="14">
    <source>
        <dbReference type="PROSITE" id="PS50109"/>
    </source>
</evidence>
<feature type="domain" description="PAS" evidence="15">
    <location>
        <begin position="116"/>
        <end position="189"/>
    </location>
</feature>
<dbReference type="GO" id="GO:0005524">
    <property type="term" value="F:ATP binding"/>
    <property type="evidence" value="ECO:0007669"/>
    <property type="project" value="UniProtKB-KW"/>
</dbReference>
<evidence type="ECO:0000256" key="3">
    <source>
        <dbReference type="ARBA" id="ARBA00004651"/>
    </source>
</evidence>
<dbReference type="CDD" id="cd00082">
    <property type="entry name" value="HisKA"/>
    <property type="match status" value="1"/>
</dbReference>
<evidence type="ECO:0000256" key="13">
    <source>
        <dbReference type="SAM" id="Phobius"/>
    </source>
</evidence>